<evidence type="ECO:0000313" key="3">
    <source>
        <dbReference type="Proteomes" id="UP000321374"/>
    </source>
</evidence>
<gene>
    <name evidence="2" type="ORF">E6Q51_05110</name>
</gene>
<feature type="signal peptide" evidence="1">
    <location>
        <begin position="1"/>
        <end position="22"/>
    </location>
</feature>
<reference evidence="2 3" key="1">
    <citation type="submission" date="2018-09" db="EMBL/GenBank/DDBJ databases">
        <title>Metagenome Assembled Genomes from an Advanced Water Purification Facility.</title>
        <authorList>
            <person name="Stamps B.W."/>
            <person name="Spear J.R."/>
        </authorList>
    </citation>
    <scope>NUCLEOTIDE SEQUENCE [LARGE SCALE GENOMIC DNA]</scope>
    <source>
        <strain evidence="2">Bin_42_2</strain>
    </source>
</reference>
<evidence type="ECO:0000256" key="1">
    <source>
        <dbReference type="SAM" id="SignalP"/>
    </source>
</evidence>
<protein>
    <submittedName>
        <fullName evidence="2">Uncharacterized protein</fullName>
    </submittedName>
</protein>
<accession>A0A5C7WHU8</accession>
<evidence type="ECO:0000313" key="2">
    <source>
        <dbReference type="EMBL" id="TXI36659.1"/>
    </source>
</evidence>
<proteinExistence type="predicted"/>
<name>A0A5C7WHU8_METME</name>
<comment type="caution">
    <text evidence="2">The sequence shown here is derived from an EMBL/GenBank/DDBJ whole genome shotgun (WGS) entry which is preliminary data.</text>
</comment>
<organism evidence="2 3">
    <name type="scientific">Methylophilus methylotrophus</name>
    <name type="common">Bacterium W3A1</name>
    <dbReference type="NCBI Taxonomy" id="17"/>
    <lineage>
        <taxon>Bacteria</taxon>
        <taxon>Pseudomonadati</taxon>
        <taxon>Pseudomonadota</taxon>
        <taxon>Betaproteobacteria</taxon>
        <taxon>Nitrosomonadales</taxon>
        <taxon>Methylophilaceae</taxon>
        <taxon>Methylophilus</taxon>
    </lineage>
</organism>
<dbReference type="Proteomes" id="UP000321374">
    <property type="component" value="Unassembled WGS sequence"/>
</dbReference>
<sequence length="113" mass="13073">MKKIFLLILTGLLLHSSSWAQAANAQELAEKIARKITDTLSLTDSQYVQLLGKNLQLHQLKAQVWQLHENSDSLLQVNLQRIENTRDSLYRPVFTSQQYLLYLQKKRVLVSSH</sequence>
<dbReference type="EMBL" id="SSGG01000081">
    <property type="protein sequence ID" value="TXI36659.1"/>
    <property type="molecule type" value="Genomic_DNA"/>
</dbReference>
<keyword evidence="1" id="KW-0732">Signal</keyword>
<dbReference type="AlphaFoldDB" id="A0A5C7WHU8"/>
<feature type="chain" id="PRO_5022735811" evidence="1">
    <location>
        <begin position="23"/>
        <end position="113"/>
    </location>
</feature>